<reference evidence="3 4" key="1">
    <citation type="submission" date="2015-07" db="EMBL/GenBank/DDBJ databases">
        <title>Complete genome sequence of Mycobacterium goodii X7B, a facultative thermophilic biodesulfurizing bacterium.</title>
        <authorList>
            <person name="Yu B."/>
            <person name="Li F."/>
            <person name="Xu P."/>
        </authorList>
    </citation>
    <scope>NUCLEOTIDE SEQUENCE [LARGE SCALE GENOMIC DNA]</scope>
    <source>
        <strain evidence="3 4">X7B</strain>
    </source>
</reference>
<dbReference type="InterPro" id="IPR029068">
    <property type="entry name" value="Glyas_Bleomycin-R_OHBP_Dase"/>
</dbReference>
<dbReference type="PROSITE" id="PS51819">
    <property type="entry name" value="VOC"/>
    <property type="match status" value="1"/>
</dbReference>
<dbReference type="EMBL" id="CP012150">
    <property type="protein sequence ID" value="AKS31577.1"/>
    <property type="molecule type" value="Genomic_DNA"/>
</dbReference>
<dbReference type="PANTHER" id="PTHR43048:SF3">
    <property type="entry name" value="METHYLMALONYL-COA EPIMERASE, MITOCHONDRIAL"/>
    <property type="match status" value="1"/>
</dbReference>
<accession>A0A0K0X2K0</accession>
<feature type="domain" description="VOC" evidence="2">
    <location>
        <begin position="6"/>
        <end position="144"/>
    </location>
</feature>
<dbReference type="PATRIC" id="fig|134601.6.peg.1343"/>
<protein>
    <recommendedName>
        <fullName evidence="2">VOC domain-containing protein</fullName>
    </recommendedName>
</protein>
<proteinExistence type="predicted"/>
<dbReference type="InterPro" id="IPR037523">
    <property type="entry name" value="VOC_core"/>
</dbReference>
<dbReference type="STRING" id="134601.AFA91_06460"/>
<dbReference type="SUPFAM" id="SSF54593">
    <property type="entry name" value="Glyoxalase/Bleomycin resistance protein/Dihydroxybiphenyl dioxygenase"/>
    <property type="match status" value="1"/>
</dbReference>
<dbReference type="KEGG" id="mgo:AFA91_06460"/>
<dbReference type="InterPro" id="IPR051785">
    <property type="entry name" value="MMCE/EMCE_epimerase"/>
</dbReference>
<dbReference type="Gene3D" id="3.10.180.10">
    <property type="entry name" value="2,3-Dihydroxybiphenyl 1,2-Dioxygenase, domain 1"/>
    <property type="match status" value="1"/>
</dbReference>
<evidence type="ECO:0000313" key="3">
    <source>
        <dbReference type="EMBL" id="AKS31577.1"/>
    </source>
</evidence>
<name>A0A0K0X2K0_MYCGD</name>
<dbReference type="GO" id="GO:0046872">
    <property type="term" value="F:metal ion binding"/>
    <property type="evidence" value="ECO:0007669"/>
    <property type="project" value="UniProtKB-KW"/>
</dbReference>
<sequence>MMTSGPIAQLGFVVRDLDKALRHWVGFLGVGPFFVADEIKPDQFVHRGRPSNATFSAALANSGPTQIELIQPLGEHPSQWQEFLEAGREGLQHVAYWTENFDVDFAAAQAKGHRVAHGGLLSGGRFVYFDADIADGYAIELSEQSPEKKAVFGAIRDAGINWDGRDPIRPWAQALAAADVPVRGGGS</sequence>
<evidence type="ECO:0000256" key="1">
    <source>
        <dbReference type="ARBA" id="ARBA00022723"/>
    </source>
</evidence>
<dbReference type="GO" id="GO:0046491">
    <property type="term" value="P:L-methylmalonyl-CoA metabolic process"/>
    <property type="evidence" value="ECO:0007669"/>
    <property type="project" value="TreeGrafter"/>
</dbReference>
<gene>
    <name evidence="3" type="ORF">AFA91_06460</name>
</gene>
<dbReference type="AlphaFoldDB" id="A0A0K0X2K0"/>
<evidence type="ECO:0000259" key="2">
    <source>
        <dbReference type="PROSITE" id="PS51819"/>
    </source>
</evidence>
<dbReference type="Proteomes" id="UP000062255">
    <property type="component" value="Chromosome"/>
</dbReference>
<keyword evidence="1" id="KW-0479">Metal-binding</keyword>
<dbReference type="GO" id="GO:0004493">
    <property type="term" value="F:methylmalonyl-CoA epimerase activity"/>
    <property type="evidence" value="ECO:0007669"/>
    <property type="project" value="TreeGrafter"/>
</dbReference>
<dbReference type="Pfam" id="PF13669">
    <property type="entry name" value="Glyoxalase_4"/>
    <property type="match status" value="1"/>
</dbReference>
<evidence type="ECO:0000313" key="4">
    <source>
        <dbReference type="Proteomes" id="UP000062255"/>
    </source>
</evidence>
<dbReference type="PANTHER" id="PTHR43048">
    <property type="entry name" value="METHYLMALONYL-COA EPIMERASE"/>
    <property type="match status" value="1"/>
</dbReference>
<organism evidence="3 4">
    <name type="scientific">Mycolicibacterium goodii</name>
    <name type="common">Mycobacterium goodii</name>
    <dbReference type="NCBI Taxonomy" id="134601"/>
    <lineage>
        <taxon>Bacteria</taxon>
        <taxon>Bacillati</taxon>
        <taxon>Actinomycetota</taxon>
        <taxon>Actinomycetes</taxon>
        <taxon>Mycobacteriales</taxon>
        <taxon>Mycobacteriaceae</taxon>
        <taxon>Mycolicibacterium</taxon>
    </lineage>
</organism>